<evidence type="ECO:0000313" key="16">
    <source>
        <dbReference type="Proteomes" id="UP000005801"/>
    </source>
</evidence>
<comment type="function">
    <text evidence="14">Catalyzes the sodium-dependent uptake of extracellular L-proline.</text>
</comment>
<evidence type="ECO:0000256" key="8">
    <source>
        <dbReference type="ARBA" id="ARBA00023053"/>
    </source>
</evidence>
<evidence type="ECO:0000256" key="3">
    <source>
        <dbReference type="ARBA" id="ARBA00022448"/>
    </source>
</evidence>
<accession>A6GHW9</accession>
<dbReference type="OrthoDB" id="9789704at2"/>
<evidence type="ECO:0000256" key="2">
    <source>
        <dbReference type="ARBA" id="ARBA00006434"/>
    </source>
</evidence>
<feature type="transmembrane region" description="Helical" evidence="14">
    <location>
        <begin position="275"/>
        <end position="296"/>
    </location>
</feature>
<name>A6GHW9_9BACT</name>
<dbReference type="EMBL" id="ABCS01000126">
    <property type="protein sequence ID" value="EDM74523.1"/>
    <property type="molecule type" value="Genomic_DNA"/>
</dbReference>
<dbReference type="PANTHER" id="PTHR48086:SF3">
    <property type="entry name" value="SODIUM_PROLINE SYMPORTER"/>
    <property type="match status" value="1"/>
</dbReference>
<evidence type="ECO:0000256" key="12">
    <source>
        <dbReference type="ARBA" id="ARBA00033708"/>
    </source>
</evidence>
<dbReference type="AlphaFoldDB" id="A6GHW9"/>
<evidence type="ECO:0000256" key="6">
    <source>
        <dbReference type="ARBA" id="ARBA00022847"/>
    </source>
</evidence>
<dbReference type="Gene3D" id="1.20.1730.10">
    <property type="entry name" value="Sodium/glucose cotransporter"/>
    <property type="match status" value="1"/>
</dbReference>
<proteinExistence type="inferred from homology"/>
<organism evidence="15 16">
    <name type="scientific">Plesiocystis pacifica SIR-1</name>
    <dbReference type="NCBI Taxonomy" id="391625"/>
    <lineage>
        <taxon>Bacteria</taxon>
        <taxon>Pseudomonadati</taxon>
        <taxon>Myxococcota</taxon>
        <taxon>Polyangia</taxon>
        <taxon>Nannocystales</taxon>
        <taxon>Nannocystaceae</taxon>
        <taxon>Plesiocystis</taxon>
    </lineage>
</organism>
<feature type="transmembrane region" description="Helical" evidence="14">
    <location>
        <begin position="424"/>
        <end position="443"/>
    </location>
</feature>
<feature type="transmembrane region" description="Helical" evidence="14">
    <location>
        <begin position="399"/>
        <end position="417"/>
    </location>
</feature>
<feature type="transmembrane region" description="Helical" evidence="14">
    <location>
        <begin position="376"/>
        <end position="393"/>
    </location>
</feature>
<dbReference type="InterPro" id="IPR038377">
    <property type="entry name" value="Na/Glc_symporter_sf"/>
</dbReference>
<dbReference type="PANTHER" id="PTHR48086">
    <property type="entry name" value="SODIUM/PROLINE SYMPORTER-RELATED"/>
    <property type="match status" value="1"/>
</dbReference>
<comment type="catalytic activity">
    <reaction evidence="12">
        <text>L-proline(in) + Na(+)(in) = L-proline(out) + Na(+)(out)</text>
        <dbReference type="Rhea" id="RHEA:28967"/>
        <dbReference type="ChEBI" id="CHEBI:29101"/>
        <dbReference type="ChEBI" id="CHEBI:60039"/>
    </reaction>
</comment>
<protein>
    <recommendedName>
        <fullName evidence="14">Sodium/proline symporter</fullName>
    </recommendedName>
    <alternativeName>
        <fullName evidence="14">Proline permease</fullName>
    </alternativeName>
</protein>
<keyword evidence="16" id="KW-1185">Reference proteome</keyword>
<dbReference type="Proteomes" id="UP000005801">
    <property type="component" value="Unassembled WGS sequence"/>
</dbReference>
<dbReference type="CDD" id="cd11475">
    <property type="entry name" value="SLC5sbd_PutP"/>
    <property type="match status" value="1"/>
</dbReference>
<evidence type="ECO:0000256" key="1">
    <source>
        <dbReference type="ARBA" id="ARBA00004651"/>
    </source>
</evidence>
<evidence type="ECO:0000256" key="7">
    <source>
        <dbReference type="ARBA" id="ARBA00022989"/>
    </source>
</evidence>
<dbReference type="GO" id="GO:0015824">
    <property type="term" value="P:proline transport"/>
    <property type="evidence" value="ECO:0007669"/>
    <property type="project" value="UniProtKB-UniRule"/>
</dbReference>
<feature type="transmembrane region" description="Helical" evidence="14">
    <location>
        <begin position="455"/>
        <end position="477"/>
    </location>
</feature>
<feature type="transmembrane region" description="Helical" evidence="14">
    <location>
        <begin position="125"/>
        <end position="146"/>
    </location>
</feature>
<feature type="transmembrane region" description="Helical" evidence="14">
    <location>
        <begin position="192"/>
        <end position="213"/>
    </location>
</feature>
<evidence type="ECO:0000256" key="11">
    <source>
        <dbReference type="ARBA" id="ARBA00023201"/>
    </source>
</evidence>
<dbReference type="InterPro" id="IPR050277">
    <property type="entry name" value="Sodium:Solute_Symporter"/>
</dbReference>
<dbReference type="GO" id="GO:0005298">
    <property type="term" value="F:proline:sodium symporter activity"/>
    <property type="evidence" value="ECO:0007669"/>
    <property type="project" value="UniProtKB-UniRule"/>
</dbReference>
<feature type="transmembrane region" description="Helical" evidence="14">
    <location>
        <begin position="75"/>
        <end position="93"/>
    </location>
</feature>
<evidence type="ECO:0000256" key="5">
    <source>
        <dbReference type="ARBA" id="ARBA00022692"/>
    </source>
</evidence>
<dbReference type="RefSeq" id="WP_006976305.1">
    <property type="nucleotide sequence ID" value="NZ_ABCS01000126.1"/>
</dbReference>
<evidence type="ECO:0000313" key="15">
    <source>
        <dbReference type="EMBL" id="EDM74523.1"/>
    </source>
</evidence>
<reference evidence="15 16" key="1">
    <citation type="submission" date="2007-06" db="EMBL/GenBank/DDBJ databases">
        <authorList>
            <person name="Shimkets L."/>
            <person name="Ferriera S."/>
            <person name="Johnson J."/>
            <person name="Kravitz S."/>
            <person name="Beeson K."/>
            <person name="Sutton G."/>
            <person name="Rogers Y.-H."/>
            <person name="Friedman R."/>
            <person name="Frazier M."/>
            <person name="Venter J.C."/>
        </authorList>
    </citation>
    <scope>NUCLEOTIDE SEQUENCE [LARGE SCALE GENOMIC DNA]</scope>
    <source>
        <strain evidence="15 16">SIR-1</strain>
    </source>
</reference>
<keyword evidence="6 14" id="KW-0769">Symport</keyword>
<keyword evidence="7 14" id="KW-1133">Transmembrane helix</keyword>
<keyword evidence="14" id="KW-0029">Amino-acid transport</keyword>
<keyword evidence="3 14" id="KW-0813">Transport</keyword>
<dbReference type="InterPro" id="IPR001734">
    <property type="entry name" value="Na/solute_symporter"/>
</dbReference>
<evidence type="ECO:0000256" key="9">
    <source>
        <dbReference type="ARBA" id="ARBA00023065"/>
    </source>
</evidence>
<evidence type="ECO:0000256" key="4">
    <source>
        <dbReference type="ARBA" id="ARBA00022475"/>
    </source>
</evidence>
<keyword evidence="11 14" id="KW-0739">Sodium transport</keyword>
<keyword evidence="4 14" id="KW-1003">Cell membrane</keyword>
<feature type="transmembrane region" description="Helical" evidence="14">
    <location>
        <begin position="327"/>
        <end position="344"/>
    </location>
</feature>
<feature type="transmembrane region" description="Helical" evidence="14">
    <location>
        <begin position="45"/>
        <end position="69"/>
    </location>
</feature>
<dbReference type="eggNOG" id="COG0591">
    <property type="taxonomic scope" value="Bacteria"/>
</dbReference>
<keyword evidence="10 14" id="KW-0472">Membrane</keyword>
<dbReference type="Pfam" id="PF00474">
    <property type="entry name" value="SSF"/>
    <property type="match status" value="1"/>
</dbReference>
<evidence type="ECO:0000256" key="10">
    <source>
        <dbReference type="ARBA" id="ARBA00023136"/>
    </source>
</evidence>
<feature type="transmembrane region" description="Helical" evidence="14">
    <location>
        <begin position="6"/>
        <end position="25"/>
    </location>
</feature>
<comment type="caution">
    <text evidence="15">The sequence shown here is derived from an EMBL/GenBank/DDBJ whole genome shotgun (WGS) entry which is preliminary data.</text>
</comment>
<feature type="transmembrane region" description="Helical" evidence="14">
    <location>
        <begin position="158"/>
        <end position="180"/>
    </location>
</feature>
<keyword evidence="8 14" id="KW-0915">Sodium</keyword>
<sequence length="484" mass="50902">MNEGLVVASFVVFLLAFVAIGALSARASRASTEDYLVASRDVKPWLIALSAVASNNSGYMFIGLIGFTWRVGISAIWLQIGWVMGDLLSSLWLHRRVRVHSERVGATSVPGLLARDGRGQSSRTIAALAGALTLVFLSTYAAAQLLAGSTTLHTLFGWPMWTGSVLGVVIVAIYCLAGGIRASIWTDAAQSLVMIVAMLVLLAMCMAEAGSPATLMTTLATADPALADPAPDGLSLGLGLYLLGFLFGGAMTVAQPHILIRFMAIDRPESIGRARAMYFGWYLLFSVAVILVGLYARALLPELGAGLEGAELDAATERALPTLSLELLPSILVGVMLAGLFSATMSTADSQLLSCSAAITQDINPRWADSPRASKAATLGVAGLALTIALANIDGVFALVMIAWAALGATLGPLLMVRLRGRPLPPWLAAVMMASGLVTVIAWRATPWVDAVYEALPGVLVPMLIYTIYTTVSRFLAPVDAAEK</sequence>
<keyword evidence="9 14" id="KW-0406">Ion transport</keyword>
<dbReference type="PROSITE" id="PS50283">
    <property type="entry name" value="NA_SOLUT_SYMP_3"/>
    <property type="match status" value="1"/>
</dbReference>
<comment type="similarity">
    <text evidence="2 13">Belongs to the sodium:solute symporter (SSF) (TC 2.A.21) family.</text>
</comment>
<dbReference type="STRING" id="391625.PPSIR1_01222"/>
<gene>
    <name evidence="15" type="ORF">PPSIR1_01222</name>
</gene>
<dbReference type="InterPro" id="IPR011851">
    <property type="entry name" value="Na/Pro_symporter"/>
</dbReference>
<keyword evidence="5 14" id="KW-0812">Transmembrane</keyword>
<comment type="subcellular location">
    <subcellularLocation>
        <location evidence="1 14">Cell membrane</location>
        <topology evidence="1 14">Multi-pass membrane protein</topology>
    </subcellularLocation>
</comment>
<dbReference type="GO" id="GO:0005886">
    <property type="term" value="C:plasma membrane"/>
    <property type="evidence" value="ECO:0007669"/>
    <property type="project" value="UniProtKB-SubCell"/>
</dbReference>
<feature type="transmembrane region" description="Helical" evidence="14">
    <location>
        <begin position="233"/>
        <end position="254"/>
    </location>
</feature>
<dbReference type="GO" id="GO:0031402">
    <property type="term" value="F:sodium ion binding"/>
    <property type="evidence" value="ECO:0007669"/>
    <property type="project" value="UniProtKB-UniRule"/>
</dbReference>
<evidence type="ECO:0000256" key="13">
    <source>
        <dbReference type="RuleBase" id="RU362091"/>
    </source>
</evidence>
<evidence type="ECO:0000256" key="14">
    <source>
        <dbReference type="RuleBase" id="RU366012"/>
    </source>
</evidence>